<feature type="transmembrane region" description="Helical" evidence="2">
    <location>
        <begin position="82"/>
        <end position="101"/>
    </location>
</feature>
<dbReference type="AlphaFoldDB" id="A0A493T0Q1"/>
<accession>A0A493T0Q1</accession>
<reference evidence="3" key="2">
    <citation type="submission" date="2025-08" db="UniProtKB">
        <authorList>
            <consortium name="Ensembl"/>
        </authorList>
    </citation>
    <scope>IDENTIFICATION</scope>
</reference>
<protein>
    <submittedName>
        <fullName evidence="3">Uncharacterized protein</fullName>
    </submittedName>
</protein>
<feature type="region of interest" description="Disordered" evidence="1">
    <location>
        <begin position="115"/>
        <end position="135"/>
    </location>
</feature>
<evidence type="ECO:0000313" key="3">
    <source>
        <dbReference type="Ensembl" id="ENSAPLP00000019499.1"/>
    </source>
</evidence>
<evidence type="ECO:0000313" key="4">
    <source>
        <dbReference type="Proteomes" id="UP000016666"/>
    </source>
</evidence>
<feature type="transmembrane region" description="Helical" evidence="2">
    <location>
        <begin position="12"/>
        <end position="29"/>
    </location>
</feature>
<evidence type="ECO:0000256" key="2">
    <source>
        <dbReference type="SAM" id="Phobius"/>
    </source>
</evidence>
<dbReference type="Proteomes" id="UP000016666">
    <property type="component" value="Chromosome 1"/>
</dbReference>
<keyword evidence="2" id="KW-0472">Membrane</keyword>
<reference evidence="3 4" key="1">
    <citation type="submission" date="2017-10" db="EMBL/GenBank/DDBJ databases">
        <title>A new Pekin duck reference genome.</title>
        <authorList>
            <person name="Hou Z.-C."/>
            <person name="Zhou Z.-K."/>
            <person name="Zhu F."/>
            <person name="Hou S.-S."/>
        </authorList>
    </citation>
    <scope>NUCLEOTIDE SEQUENCE [LARGE SCALE GENOMIC DNA]</scope>
</reference>
<proteinExistence type="predicted"/>
<dbReference type="PANTHER" id="PTHR10656:SF40">
    <property type="entry name" value="INOSITOL 1,4,5-TRISPHOSPHATE RECEPTOR-INTERACTING PROTEIN-LIKE 1"/>
    <property type="match status" value="1"/>
</dbReference>
<feature type="compositionally biased region" description="Basic and acidic residues" evidence="1">
    <location>
        <begin position="123"/>
        <end position="135"/>
    </location>
</feature>
<dbReference type="OMA" id="HEEYLYQ"/>
<keyword evidence="4" id="KW-1185">Reference proteome</keyword>
<keyword evidence="2" id="KW-1133">Transmembrane helix</keyword>
<dbReference type="PANTHER" id="PTHR10656">
    <property type="entry name" value="CELL FATE DETERMINING PROTEIN MAB21-RELATED"/>
    <property type="match status" value="1"/>
</dbReference>
<dbReference type="Ensembl" id="ENSAPLT00000037360.1">
    <property type="protein sequence ID" value="ENSAPLP00000019499.1"/>
    <property type="gene ID" value="ENSAPLG00000023205.1"/>
</dbReference>
<dbReference type="GO" id="GO:0016020">
    <property type="term" value="C:membrane"/>
    <property type="evidence" value="ECO:0007669"/>
    <property type="project" value="TreeGrafter"/>
</dbReference>
<organism evidence="3 4">
    <name type="scientific">Anas platyrhynchos platyrhynchos</name>
    <name type="common">Northern mallard</name>
    <dbReference type="NCBI Taxonomy" id="8840"/>
    <lineage>
        <taxon>Eukaryota</taxon>
        <taxon>Metazoa</taxon>
        <taxon>Chordata</taxon>
        <taxon>Craniata</taxon>
        <taxon>Vertebrata</taxon>
        <taxon>Euteleostomi</taxon>
        <taxon>Archelosauria</taxon>
        <taxon>Archosauria</taxon>
        <taxon>Dinosauria</taxon>
        <taxon>Saurischia</taxon>
        <taxon>Theropoda</taxon>
        <taxon>Coelurosauria</taxon>
        <taxon>Aves</taxon>
        <taxon>Neognathae</taxon>
        <taxon>Galloanserae</taxon>
        <taxon>Anseriformes</taxon>
        <taxon>Anatidae</taxon>
        <taxon>Anatinae</taxon>
        <taxon>Anas</taxon>
    </lineage>
</organism>
<sequence>GNIDAADSMARLIFLALAVLGIAQKPWFVDDQVDADANERMQQHAEQLIEGMARLLHEMEERSQEQSGVALGALLFTALQQWQLWTFIDLLVLLFGLCRWLRKWRLGLRRSKQGSYPRKKEKRDKDNTNTDDTRDLGRVWANRTQWPALHMADKCKVVEELVDKLLGACQRLSGESLFKPRLQPAIGVGCFSEDGSTRQDNVLYRLLVPLRPPPGHAFHPELGAEGETPARKPGLRVELECACARERLVGDMLCFLHHPEDKLRSRQEPSLLRTLCTGSYLDVEETTRWFQALVKAAWELLPQSRHCRLTVLPSRRSCKIRLANASQSTLSIEITLGVRLDDSDSFLSLEKDCPLRLDDLLRCLCCCLEKKHLNRFLEREGNERVPEEMDGGVPGLPNSWTAQLLPGSEHPNSWRESVPSGSFILYIDTNKQPM</sequence>
<name>A0A493T0Q1_ANAPP</name>
<reference evidence="3" key="3">
    <citation type="submission" date="2025-09" db="UniProtKB">
        <authorList>
            <consortium name="Ensembl"/>
        </authorList>
    </citation>
    <scope>IDENTIFICATION</scope>
</reference>
<evidence type="ECO:0000256" key="1">
    <source>
        <dbReference type="SAM" id="MobiDB-lite"/>
    </source>
</evidence>
<keyword evidence="2" id="KW-0812">Transmembrane</keyword>
<dbReference type="GeneTree" id="ENSGT01010000222677"/>